<keyword evidence="4 11" id="KW-0812">Transmembrane</keyword>
<dbReference type="GO" id="GO:0005789">
    <property type="term" value="C:endoplasmic reticulum membrane"/>
    <property type="evidence" value="ECO:0007669"/>
    <property type="project" value="UniProtKB-SubCell"/>
</dbReference>
<keyword evidence="9 11" id="KW-0472">Membrane</keyword>
<feature type="transmembrane region" description="Helical" evidence="11">
    <location>
        <begin position="30"/>
        <end position="50"/>
    </location>
</feature>
<reference evidence="12" key="1">
    <citation type="submission" date="2021-01" db="EMBL/GenBank/DDBJ databases">
        <authorList>
            <person name="Corre E."/>
            <person name="Pelletier E."/>
            <person name="Niang G."/>
            <person name="Scheremetjew M."/>
            <person name="Finn R."/>
            <person name="Kale V."/>
            <person name="Holt S."/>
            <person name="Cochrane G."/>
            <person name="Meng A."/>
            <person name="Brown T."/>
            <person name="Cohen L."/>
        </authorList>
    </citation>
    <scope>NUCLEOTIDE SEQUENCE</scope>
    <source>
        <strain evidence="12">UTEX LB 985</strain>
    </source>
</reference>
<dbReference type="GO" id="GO:0005525">
    <property type="term" value="F:GTP binding"/>
    <property type="evidence" value="ECO:0007669"/>
    <property type="project" value="UniProtKB-KW"/>
</dbReference>
<evidence type="ECO:0000256" key="2">
    <source>
        <dbReference type="ARBA" id="ARBA00005619"/>
    </source>
</evidence>
<sequence length="259" mass="27666">MDPSKPVEVKITHPESVAMPLPPPMSPSSLTPPVLLLSLLLPLLLAFLFLRRGKKSGRKLVIFGPVGGGKTAIYHWLRFGRIIPTVSSMQPTSASFVPSGSMASGNRPTLVVDVPGSGRLRSTLLEEASSAAALVCVIDATQLVTQARDAAGMLFEVLSHDPVARRQPPVLIAVNKQDCIGAATNAAARKTIEQEVERVRLARTTMEDTSGRTKQVRGIADDSQGAFSFDHLANKVTFAATSATKLQLTPLLELIADIR</sequence>
<evidence type="ECO:0000256" key="8">
    <source>
        <dbReference type="ARBA" id="ARBA00023134"/>
    </source>
</evidence>
<dbReference type="Gene3D" id="3.40.50.300">
    <property type="entry name" value="P-loop containing nucleotide triphosphate hydrolases"/>
    <property type="match status" value="1"/>
</dbReference>
<comment type="similarity">
    <text evidence="2">Belongs to the SRP receptor beta subunit family.</text>
</comment>
<keyword evidence="6" id="KW-0256">Endoplasmic reticulum</keyword>
<comment type="subcellular location">
    <subcellularLocation>
        <location evidence="1">Endoplasmic reticulum membrane</location>
        <topology evidence="1">Single-pass membrane protein</topology>
    </subcellularLocation>
</comment>
<evidence type="ECO:0000256" key="10">
    <source>
        <dbReference type="ARBA" id="ARBA00023170"/>
    </source>
</evidence>
<dbReference type="InterPro" id="IPR027417">
    <property type="entry name" value="P-loop_NTPase"/>
</dbReference>
<accession>A0A7S2I9C4</accession>
<organism evidence="12">
    <name type="scientific">Haptolina brevifila</name>
    <dbReference type="NCBI Taxonomy" id="156173"/>
    <lineage>
        <taxon>Eukaryota</taxon>
        <taxon>Haptista</taxon>
        <taxon>Haptophyta</taxon>
        <taxon>Prymnesiophyceae</taxon>
        <taxon>Prymnesiales</taxon>
        <taxon>Prymnesiaceae</taxon>
        <taxon>Haptolina</taxon>
    </lineage>
</organism>
<name>A0A7S2I9C4_9EUKA</name>
<keyword evidence="7 11" id="KW-1133">Transmembrane helix</keyword>
<dbReference type="AlphaFoldDB" id="A0A7S2I9C4"/>
<dbReference type="Pfam" id="PF09439">
    <property type="entry name" value="SRPRB"/>
    <property type="match status" value="1"/>
</dbReference>
<evidence type="ECO:0000256" key="5">
    <source>
        <dbReference type="ARBA" id="ARBA00022741"/>
    </source>
</evidence>
<dbReference type="EMBL" id="HBGU01059241">
    <property type="protein sequence ID" value="CAD9512548.1"/>
    <property type="molecule type" value="Transcribed_RNA"/>
</dbReference>
<evidence type="ECO:0000256" key="1">
    <source>
        <dbReference type="ARBA" id="ARBA00004389"/>
    </source>
</evidence>
<proteinExistence type="inferred from homology"/>
<evidence type="ECO:0000256" key="6">
    <source>
        <dbReference type="ARBA" id="ARBA00022824"/>
    </source>
</evidence>
<dbReference type="InterPro" id="IPR019009">
    <property type="entry name" value="SRP_receptor_beta_su"/>
</dbReference>
<protein>
    <recommendedName>
        <fullName evidence="3">Signal recognition particle receptor subunit beta</fullName>
    </recommendedName>
</protein>
<dbReference type="SUPFAM" id="SSF52540">
    <property type="entry name" value="P-loop containing nucleoside triphosphate hydrolases"/>
    <property type="match status" value="1"/>
</dbReference>
<keyword evidence="10" id="KW-0675">Receptor</keyword>
<evidence type="ECO:0000256" key="9">
    <source>
        <dbReference type="ARBA" id="ARBA00023136"/>
    </source>
</evidence>
<evidence type="ECO:0000256" key="7">
    <source>
        <dbReference type="ARBA" id="ARBA00022989"/>
    </source>
</evidence>
<gene>
    <name evidence="12" type="ORF">CBRE1094_LOCUS32200</name>
</gene>
<evidence type="ECO:0000256" key="3">
    <source>
        <dbReference type="ARBA" id="ARBA00020256"/>
    </source>
</evidence>
<evidence type="ECO:0000256" key="4">
    <source>
        <dbReference type="ARBA" id="ARBA00022692"/>
    </source>
</evidence>
<evidence type="ECO:0000313" key="12">
    <source>
        <dbReference type="EMBL" id="CAD9512548.1"/>
    </source>
</evidence>
<evidence type="ECO:0000256" key="11">
    <source>
        <dbReference type="SAM" id="Phobius"/>
    </source>
</evidence>
<keyword evidence="5" id="KW-0547">Nucleotide-binding</keyword>
<keyword evidence="8" id="KW-0342">GTP-binding</keyword>